<feature type="transmembrane region" description="Helical" evidence="2">
    <location>
        <begin position="1332"/>
        <end position="1349"/>
    </location>
</feature>
<name>A0AA36JEE7_9DINO</name>
<organism evidence="4 5">
    <name type="scientific">Effrenium voratum</name>
    <dbReference type="NCBI Taxonomy" id="2562239"/>
    <lineage>
        <taxon>Eukaryota</taxon>
        <taxon>Sar</taxon>
        <taxon>Alveolata</taxon>
        <taxon>Dinophyceae</taxon>
        <taxon>Suessiales</taxon>
        <taxon>Symbiodiniaceae</taxon>
        <taxon>Effrenium</taxon>
    </lineage>
</organism>
<evidence type="ECO:0000256" key="1">
    <source>
        <dbReference type="SAM" id="MobiDB-lite"/>
    </source>
</evidence>
<keyword evidence="3" id="KW-0732">Signal</keyword>
<protein>
    <recommendedName>
        <fullName evidence="6">Tyrosine-protein kinase ephrin type A/B receptor-like domain-containing protein</fullName>
    </recommendedName>
</protein>
<evidence type="ECO:0000313" key="4">
    <source>
        <dbReference type="EMBL" id="CAJ1404680.1"/>
    </source>
</evidence>
<feature type="transmembrane region" description="Helical" evidence="2">
    <location>
        <begin position="1224"/>
        <end position="1245"/>
    </location>
</feature>
<proteinExistence type="predicted"/>
<dbReference type="Gene3D" id="2.10.50.10">
    <property type="entry name" value="Tumor Necrosis Factor Receptor, subunit A, domain 2"/>
    <property type="match status" value="1"/>
</dbReference>
<feature type="signal peptide" evidence="3">
    <location>
        <begin position="1"/>
        <end position="21"/>
    </location>
</feature>
<dbReference type="InterPro" id="IPR009030">
    <property type="entry name" value="Growth_fac_rcpt_cys_sf"/>
</dbReference>
<evidence type="ECO:0008006" key="6">
    <source>
        <dbReference type="Google" id="ProtNLM"/>
    </source>
</evidence>
<reference evidence="4" key="1">
    <citation type="submission" date="2023-08" db="EMBL/GenBank/DDBJ databases">
        <authorList>
            <person name="Chen Y."/>
            <person name="Shah S."/>
            <person name="Dougan E. K."/>
            <person name="Thang M."/>
            <person name="Chan C."/>
        </authorList>
    </citation>
    <scope>NUCLEOTIDE SEQUENCE</scope>
</reference>
<gene>
    <name evidence="4" type="ORF">EVOR1521_LOCUS27078</name>
</gene>
<feature type="transmembrane region" description="Helical" evidence="2">
    <location>
        <begin position="997"/>
        <end position="1019"/>
    </location>
</feature>
<feature type="transmembrane region" description="Helical" evidence="2">
    <location>
        <begin position="1120"/>
        <end position="1142"/>
    </location>
</feature>
<evidence type="ECO:0000256" key="3">
    <source>
        <dbReference type="SAM" id="SignalP"/>
    </source>
</evidence>
<accession>A0AA36JEE7</accession>
<feature type="chain" id="PRO_5041282040" description="Tyrosine-protein kinase ephrin type A/B receptor-like domain-containing protein" evidence="3">
    <location>
        <begin position="22"/>
        <end position="1750"/>
    </location>
</feature>
<dbReference type="PANTHER" id="PTHR11319:SF35">
    <property type="entry name" value="OUTER MEMBRANE PROTEIN PMPC-RELATED"/>
    <property type="match status" value="1"/>
</dbReference>
<feature type="compositionally biased region" description="Low complexity" evidence="1">
    <location>
        <begin position="1670"/>
        <end position="1680"/>
    </location>
</feature>
<dbReference type="Gene3D" id="3.40.190.10">
    <property type="entry name" value="Periplasmic binding protein-like II"/>
    <property type="match status" value="1"/>
</dbReference>
<comment type="caution">
    <text evidence="4">The sequence shown here is derived from an EMBL/GenBank/DDBJ whole genome shotgun (WGS) entry which is preliminary data.</text>
</comment>
<feature type="transmembrane region" description="Helical" evidence="2">
    <location>
        <begin position="1287"/>
        <end position="1311"/>
    </location>
</feature>
<feature type="transmembrane region" description="Helical" evidence="2">
    <location>
        <begin position="1031"/>
        <end position="1050"/>
    </location>
</feature>
<dbReference type="SUPFAM" id="SSF53850">
    <property type="entry name" value="Periplasmic binding protein-like II"/>
    <property type="match status" value="1"/>
</dbReference>
<feature type="region of interest" description="Disordered" evidence="1">
    <location>
        <begin position="1658"/>
        <end position="1680"/>
    </location>
</feature>
<dbReference type="SMART" id="SM01411">
    <property type="entry name" value="Ephrin_rec_like"/>
    <property type="match status" value="2"/>
</dbReference>
<dbReference type="PANTHER" id="PTHR11319">
    <property type="entry name" value="G PROTEIN-COUPLED RECEPTOR-RELATED"/>
    <property type="match status" value="1"/>
</dbReference>
<dbReference type="Proteomes" id="UP001178507">
    <property type="component" value="Unassembled WGS sequence"/>
</dbReference>
<keyword evidence="2" id="KW-1133">Transmembrane helix</keyword>
<sequence length="1750" mass="193987">MRPLWARQVLGLLLLAFGGESQNEHTIEVFDAQCFSQGEAGQVDRSETTIRLLLQDWTSHRLVTTAAAFILKEWLGYRVETVQLPSLERSKEYAKLQETLRAGVWEADLESWLLTQASGHQEEINKLVEPPQPIGFSGRSGLYILPHVLEKFKFADWWKFFEEPGYARSVGFNGPNQERLRELLGSSFPACNVQELPWCGTGELEGFWAPSQCVQNISSCIVAVMGEPTWDQGYFEQVVKNLNLPIVFAYLGNDGLLWRRIQLDETPEDVIFYSWSSNWGAEHFGGVRISFPDPSTVSVIADFERTPNGSLAVDYPDVSLVKLISRDLFEKAPEAYWMLSRLTIGPGRLLELLRSTQPTASHDALTQTACSFLKGHVHDLVQVVAPPCVTGVAGAAADVFDVTSGMCAAPSSIDNFKCFENEQPSLYRSKTVIRLGQRDWLSHDLMRTITGMLLSEKLGYSVRYEDITSVVSKDWSGLLERNEVDAEMENWQVDVFDPAVQSYISGSGVISPPREIGWTGREGLFAMPGLVRDIPFADFYRFYDSAELPGSGFRIFNHTVTAAELNGTGVAPCEPGSTNFWCTGQIPGHYLPETCSRGGACAEAIMAFPTWTQGTFEQLIRNHNMSVAFSYAGSKQVSFLNELLERKVPTLFYGWTPSEVASSWGLQNNQGRVSFPDFFRGCAMQISMDPSGPRKCDIPPTIIYKLRRKDLADRASEAAYLIDHLRINQEQVELMLSMHQQGGGNLTTEEAACWFLKNQTEVVQRSVPECITNPPANPKIGDIVWSAVERDCVRLSCPRNASLIYDGTSGFIRCRVCSTENAGSVPSGDQMACTPCPAATMPDSLGEGCQDCPPGRYAQEAATASCQACPAGRYNPLSRQSRCAICPRGAVCTGGADALGATTFFAAEGFYLMGSESEVKKVFNMTMRTCADCWDRDDPLPSLGPFKCSAPSACVGNNTCIEGEQGPAMTGPMCGSCALGYQRSVPDQICSLCPPNWLTISVIFCVAFGGMLGLCLLSWSQDAGHGNLRGVYSIVLKILCNFFVQLKALGQVTDLDKVIKDLSSEGLSSALLTSPVALSLGIGDVLENPSTAIFSLECLMMESGTSAQDSHYAKVAGAGFLIPVALLFTLAAVGGCTWGWSLCCPRHHKGKRPLKWRILLSFSSLAVLEMYFMQPMVTSALLAVFNCHSSDAGENTLDTARWTYDMSIDCRATSHLQWQLASGVGLLLFSFGIPLILYLIPKMLLKRTKYTLQSREMWGVFGFLYDGFEPDFWYYESWMMLRKTYILIAANIFWLSPESRTVLLLTLVIYFRYMHLRDLPFDNRAYQGVDRLQFDSLATFTWLLLGRLFRTMLQRTENAIPLTYSPVFYIPAAFNFFVLLCRASYLVLREMIWPLQSPPTLLPECLRARLDHRVTFSFIPPEGLDGHQREHFLGTEHGSLSGLAGTVAEDWNLTSVAALPNQEREALKTIITETVEVLLRRHEIVHSEAPQVIYLPTFLLQMERVLVAAMCYAVKSRIINDELVQTRDTWGKWVSGIMTDTKGYLKDVILGREGHSSIMRTDSHRKWHDATGEHLAQATHLVRRPVSTEEIQIALYSLWPDLVDPITNRKHAERNHLRELVDAHKGIIDMHGQVSHIFDSAGHADNIVRRKTRSINVRRISEADEGDDGTSGLSSDGTHTVESWEQAKDILLGDSANLGDLLRDVGGPDECLGVAVRIPADIAHAGRNGVSKVPGMSLVTPLSPSSKVAL</sequence>
<evidence type="ECO:0000313" key="5">
    <source>
        <dbReference type="Proteomes" id="UP001178507"/>
    </source>
</evidence>
<keyword evidence="2" id="KW-0472">Membrane</keyword>
<dbReference type="EMBL" id="CAUJNA010003551">
    <property type="protein sequence ID" value="CAJ1404680.1"/>
    <property type="molecule type" value="Genomic_DNA"/>
</dbReference>
<dbReference type="SUPFAM" id="SSF57184">
    <property type="entry name" value="Growth factor receptor domain"/>
    <property type="match status" value="1"/>
</dbReference>
<keyword evidence="5" id="KW-1185">Reference proteome</keyword>
<evidence type="ECO:0000256" key="2">
    <source>
        <dbReference type="SAM" id="Phobius"/>
    </source>
</evidence>
<keyword evidence="2" id="KW-0812">Transmembrane</keyword>
<feature type="transmembrane region" description="Helical" evidence="2">
    <location>
        <begin position="1369"/>
        <end position="1388"/>
    </location>
</feature>
<dbReference type="Gene3D" id="3.40.190.100">
    <property type="entry name" value="Glycine betaine-binding periplasmic protein, domain 2"/>
    <property type="match status" value="1"/>
</dbReference>